<keyword evidence="4" id="KW-0863">Zinc-finger</keyword>
<dbReference type="Pfam" id="PF01751">
    <property type="entry name" value="Toprim"/>
    <property type="match status" value="1"/>
</dbReference>
<evidence type="ECO:0000256" key="1">
    <source>
        <dbReference type="ARBA" id="ARBA00000213"/>
    </source>
</evidence>
<feature type="site" description="Interaction with DNA" evidence="10">
    <location>
        <position position="155"/>
    </location>
</feature>
<evidence type="ECO:0000256" key="10">
    <source>
        <dbReference type="HAMAP-Rule" id="MF_00952"/>
    </source>
</evidence>
<dbReference type="InterPro" id="IPR013825">
    <property type="entry name" value="Topo_IA_cen_sub2"/>
</dbReference>
<feature type="site" description="Interaction with DNA" evidence="10">
    <location>
        <position position="140"/>
    </location>
</feature>
<feature type="site" description="Interaction with DNA" evidence="10">
    <location>
        <position position="495"/>
    </location>
</feature>
<dbReference type="Gene3D" id="1.10.460.10">
    <property type="entry name" value="Topoisomerase I, domain 2"/>
    <property type="match status" value="1"/>
</dbReference>
<dbReference type="SMART" id="SM00436">
    <property type="entry name" value="TOP1Bc"/>
    <property type="match status" value="1"/>
</dbReference>
<feature type="site" description="Interaction with DNA" evidence="10">
    <location>
        <position position="305"/>
    </location>
</feature>
<dbReference type="GO" id="GO:0008270">
    <property type="term" value="F:zinc ion binding"/>
    <property type="evidence" value="ECO:0007669"/>
    <property type="project" value="UniProtKB-KW"/>
</dbReference>
<sequence>MKKNLVIVESPTKAKTITKFLGRNYKVMSSFGHVRDLPKNDLGVDTENDFAPKYVIPTKSRKVASELKKAAKDAEVIYFASDEDREGEAISWHLKEMLNIDPKRTRRITFHEITGTAIKKALENPRDIDNHLVDAQQARRVLDRLVGYKLSPFLWRKVARGLSAGRVQSVVVRLIVEREREIGEFKPQEYWSIEALLHRQNDTETFVAKLHRRDGEILDKFALANEDAAQQVLGDLDGSTWTVKSVEKKTVKKKPLPPFTTSTLQQDANNRFGFSSKQTMVIAQQLYEGIELGDEGSTGLITYMRTDSVNLSDDFVGESRDWLTKNLGNEYLPDVPRRYENKSKGAQEAHEAIRPTSAALHPKIVAKHLDSRQAKLYDLIWRRAVASQMVDAEIDTVTVDTEATNQGRPVYGFRATGSTLVKKGYLEVYQSETKENLLPELDKGDGLLAEKIEPKQHFTEPPPRYTEASLVKTLEENGIGRPSTYAPTISTVVDRGYVEKDGRKLKPTDLATLVNDLLVQHFPNIVDLQFTAKMENDLDDVATGHKDWVPVIRDFYLPFEENLKMKEKEVNKKDVAEESTDEKCELCSKPMIIKIGRYGKFMACTGFPECRNTKAVEGTDGDTTTEATPETDQKCEACGSPMIIKRGRFGPFLSCSGYPKCKTIKSIQKKVGVNCPQCSNGEIIEKKTRKGKTFYACSGYPKCDFALWSRPTGDICPKCKQLMVIAKKDEVKCSGEGCSHTQPIT</sequence>
<protein>
    <recommendedName>
        <fullName evidence="10">DNA topoisomerase 1</fullName>
        <ecNumber evidence="10">5.6.2.1</ecNumber>
    </recommendedName>
    <alternativeName>
        <fullName evidence="10">DNA topoisomerase I</fullName>
    </alternativeName>
</protein>
<comment type="catalytic activity">
    <reaction evidence="1 10">
        <text>ATP-independent breakage of single-stranded DNA, followed by passage and rejoining.</text>
        <dbReference type="EC" id="5.6.2.1"/>
    </reaction>
</comment>
<dbReference type="Gene3D" id="3.30.65.10">
    <property type="entry name" value="Bacterial Topoisomerase I, domain 1"/>
    <property type="match status" value="3"/>
</dbReference>
<dbReference type="STRING" id="1802424.A2480_01820"/>
<dbReference type="PROSITE" id="PS52039">
    <property type="entry name" value="TOPO_IA_2"/>
    <property type="match status" value="1"/>
</dbReference>
<feature type="region of interest" description="Interaction with DNA" evidence="10">
    <location>
        <begin position="163"/>
        <end position="168"/>
    </location>
</feature>
<dbReference type="InterPro" id="IPR034149">
    <property type="entry name" value="TOPRIM_TopoI"/>
</dbReference>
<feature type="site" description="Interaction with DNA" evidence="10">
    <location>
        <position position="143"/>
    </location>
</feature>
<dbReference type="GO" id="GO:0005694">
    <property type="term" value="C:chromosome"/>
    <property type="evidence" value="ECO:0007669"/>
    <property type="project" value="InterPro"/>
</dbReference>
<evidence type="ECO:0000256" key="2">
    <source>
        <dbReference type="ARBA" id="ARBA00009446"/>
    </source>
</evidence>
<dbReference type="Gene3D" id="1.10.290.10">
    <property type="entry name" value="Topoisomerase I, domain 4"/>
    <property type="match status" value="1"/>
</dbReference>
<feature type="site" description="Interaction with DNA" evidence="10">
    <location>
        <position position="148"/>
    </location>
</feature>
<dbReference type="GO" id="GO:0006265">
    <property type="term" value="P:DNA topological change"/>
    <property type="evidence" value="ECO:0007669"/>
    <property type="project" value="UniProtKB-UniRule"/>
</dbReference>
<dbReference type="GO" id="GO:0003917">
    <property type="term" value="F:DNA topoisomerase type I (single strand cut, ATP-independent) activity"/>
    <property type="evidence" value="ECO:0007669"/>
    <property type="project" value="UniProtKB-UniRule"/>
</dbReference>
<dbReference type="InterPro" id="IPR006171">
    <property type="entry name" value="TOPRIM_dom"/>
</dbReference>
<dbReference type="PANTHER" id="PTHR42785:SF1">
    <property type="entry name" value="DNA TOPOISOMERASE"/>
    <property type="match status" value="1"/>
</dbReference>
<dbReference type="SMART" id="SM00437">
    <property type="entry name" value="TOP1Ac"/>
    <property type="match status" value="1"/>
</dbReference>
<dbReference type="PANTHER" id="PTHR42785">
    <property type="entry name" value="DNA TOPOISOMERASE, TYPE IA, CORE"/>
    <property type="match status" value="1"/>
</dbReference>
<feature type="site" description="Interaction with DNA" evidence="10">
    <location>
        <position position="139"/>
    </location>
</feature>
<accession>A0A1F7WFD3</accession>
<comment type="subunit">
    <text evidence="10">Monomer.</text>
</comment>
<dbReference type="Gene3D" id="3.40.50.140">
    <property type="match status" value="1"/>
</dbReference>
<evidence type="ECO:0000256" key="7">
    <source>
        <dbReference type="ARBA" id="ARBA00023029"/>
    </source>
</evidence>
<keyword evidence="9 10" id="KW-0413">Isomerase</keyword>
<dbReference type="NCBIfam" id="TIGR01051">
    <property type="entry name" value="topA_bact"/>
    <property type="match status" value="1"/>
</dbReference>
<dbReference type="InterPro" id="IPR013824">
    <property type="entry name" value="Topo_IA_cen_sub1"/>
</dbReference>
<evidence type="ECO:0000259" key="12">
    <source>
        <dbReference type="PROSITE" id="PS52039"/>
    </source>
</evidence>
<comment type="caution">
    <text evidence="13">The sequence shown here is derived from an EMBL/GenBank/DDBJ whole genome shotgun (WGS) entry which is preliminary data.</text>
</comment>
<evidence type="ECO:0000256" key="8">
    <source>
        <dbReference type="ARBA" id="ARBA00023125"/>
    </source>
</evidence>
<dbReference type="InterPro" id="IPR028612">
    <property type="entry name" value="Topoisom_1_IA"/>
</dbReference>
<feature type="active site" description="O-(5'-phospho-DNA)-tyrosine intermediate" evidence="10">
    <location>
        <position position="303"/>
    </location>
</feature>
<evidence type="ECO:0000256" key="4">
    <source>
        <dbReference type="ARBA" id="ARBA00022771"/>
    </source>
</evidence>
<dbReference type="SUPFAM" id="SSF57783">
    <property type="entry name" value="Zinc beta-ribbon"/>
    <property type="match status" value="2"/>
</dbReference>
<dbReference type="SMART" id="SM00493">
    <property type="entry name" value="TOPRIM"/>
    <property type="match status" value="1"/>
</dbReference>
<feature type="site" description="Interaction with DNA" evidence="10">
    <location>
        <position position="33"/>
    </location>
</feature>
<evidence type="ECO:0000256" key="6">
    <source>
        <dbReference type="ARBA" id="ARBA00022842"/>
    </source>
</evidence>
<dbReference type="InterPro" id="IPR013497">
    <property type="entry name" value="Topo_IA_cen"/>
</dbReference>
<organism evidence="13 14">
    <name type="scientific">Candidatus Uhrbacteria bacterium RIFOXYC2_FULL_47_19</name>
    <dbReference type="NCBI Taxonomy" id="1802424"/>
    <lineage>
        <taxon>Bacteria</taxon>
        <taxon>Candidatus Uhriibacteriota</taxon>
    </lineage>
</organism>
<dbReference type="SUPFAM" id="SSF56712">
    <property type="entry name" value="Prokaryotic type I DNA topoisomerase"/>
    <property type="match status" value="1"/>
</dbReference>
<feature type="domain" description="Toprim" evidence="11">
    <location>
        <begin position="3"/>
        <end position="113"/>
    </location>
</feature>
<gene>
    <name evidence="10" type="primary">topA</name>
    <name evidence="13" type="ORF">A2480_01820</name>
</gene>
<keyword evidence="5" id="KW-0862">Zinc</keyword>
<name>A0A1F7WFD3_9BACT</name>
<dbReference type="InterPro" id="IPR003601">
    <property type="entry name" value="Topo_IA_2"/>
</dbReference>
<dbReference type="Pfam" id="PF01396">
    <property type="entry name" value="Zn_ribbon_Top1"/>
    <property type="match status" value="3"/>
</dbReference>
<dbReference type="InterPro" id="IPR023406">
    <property type="entry name" value="Topo_IA_AS"/>
</dbReference>
<dbReference type="CDD" id="cd03363">
    <property type="entry name" value="TOPRIM_TopoIA_TopoI"/>
    <property type="match status" value="1"/>
</dbReference>
<feature type="domain" description="Topo IA-type catalytic" evidence="12">
    <location>
        <begin position="129"/>
        <end position="563"/>
    </location>
</feature>
<evidence type="ECO:0000313" key="13">
    <source>
        <dbReference type="EMBL" id="OGM01247.1"/>
    </source>
</evidence>
<dbReference type="InterPro" id="IPR013826">
    <property type="entry name" value="Topo_IA_cen_sub3"/>
</dbReference>
<dbReference type="InterPro" id="IPR023405">
    <property type="entry name" value="Topo_IA_core_domain"/>
</dbReference>
<keyword evidence="3" id="KW-0479">Metal-binding</keyword>
<dbReference type="GO" id="GO:0003677">
    <property type="term" value="F:DNA binding"/>
    <property type="evidence" value="ECO:0007669"/>
    <property type="project" value="UniProtKB-KW"/>
</dbReference>
<dbReference type="HAMAP" id="MF_00952">
    <property type="entry name" value="Topoisom_1_prok"/>
    <property type="match status" value="1"/>
</dbReference>
<keyword evidence="8 10" id="KW-0238">DNA-binding</keyword>
<dbReference type="PROSITE" id="PS00396">
    <property type="entry name" value="TOPO_IA_1"/>
    <property type="match status" value="1"/>
</dbReference>
<dbReference type="PRINTS" id="PR00417">
    <property type="entry name" value="PRTPISMRASEI"/>
</dbReference>
<dbReference type="PROSITE" id="PS50880">
    <property type="entry name" value="TOPRIM"/>
    <property type="match status" value="1"/>
</dbReference>
<dbReference type="AlphaFoldDB" id="A0A1F7WFD3"/>
<keyword evidence="7 10" id="KW-0799">Topoisomerase</keyword>
<dbReference type="InterPro" id="IPR000380">
    <property type="entry name" value="Topo_IA"/>
</dbReference>
<evidence type="ECO:0000256" key="3">
    <source>
        <dbReference type="ARBA" id="ARBA00022723"/>
    </source>
</evidence>
<evidence type="ECO:0000313" key="14">
    <source>
        <dbReference type="Proteomes" id="UP000176988"/>
    </source>
</evidence>
<reference evidence="13 14" key="1">
    <citation type="journal article" date="2016" name="Nat. Commun.">
        <title>Thousands of microbial genomes shed light on interconnected biogeochemical processes in an aquifer system.</title>
        <authorList>
            <person name="Anantharaman K."/>
            <person name="Brown C.T."/>
            <person name="Hug L.A."/>
            <person name="Sharon I."/>
            <person name="Castelle C.J."/>
            <person name="Probst A.J."/>
            <person name="Thomas B.C."/>
            <person name="Singh A."/>
            <person name="Wilkins M.J."/>
            <person name="Karaoz U."/>
            <person name="Brodie E.L."/>
            <person name="Williams K.H."/>
            <person name="Hubbard S.S."/>
            <person name="Banfield J.F."/>
        </authorList>
    </citation>
    <scope>NUCLEOTIDE SEQUENCE [LARGE SCALE GENOMIC DNA]</scope>
</reference>
<proteinExistence type="inferred from homology"/>
<comment type="similarity">
    <text evidence="2 10">Belongs to the type IA topoisomerase family.</text>
</comment>
<evidence type="ECO:0000256" key="5">
    <source>
        <dbReference type="ARBA" id="ARBA00022833"/>
    </source>
</evidence>
<dbReference type="InterPro" id="IPR005733">
    <property type="entry name" value="TopoI_bac-type"/>
</dbReference>
<dbReference type="Proteomes" id="UP000176988">
    <property type="component" value="Unassembled WGS sequence"/>
</dbReference>
<evidence type="ECO:0000259" key="11">
    <source>
        <dbReference type="PROSITE" id="PS50880"/>
    </source>
</evidence>
<dbReference type="CDD" id="cd00186">
    <property type="entry name" value="TOP1Ac"/>
    <property type="match status" value="1"/>
</dbReference>
<dbReference type="EC" id="5.6.2.1" evidence="10"/>
<dbReference type="Gene3D" id="2.70.20.10">
    <property type="entry name" value="Topoisomerase I, domain 3"/>
    <property type="match status" value="1"/>
</dbReference>
<dbReference type="InterPro" id="IPR013498">
    <property type="entry name" value="Topo_IA_Znf"/>
</dbReference>
<dbReference type="InterPro" id="IPR003602">
    <property type="entry name" value="Topo_IA_DNA-bd_dom"/>
</dbReference>
<keyword evidence="6" id="KW-0460">Magnesium</keyword>
<evidence type="ECO:0000256" key="9">
    <source>
        <dbReference type="ARBA" id="ARBA00023235"/>
    </source>
</evidence>
<dbReference type="Pfam" id="PF01131">
    <property type="entry name" value="Topoisom_bac"/>
    <property type="match status" value="1"/>
</dbReference>
<dbReference type="EMBL" id="MGFG01000010">
    <property type="protein sequence ID" value="OGM01247.1"/>
    <property type="molecule type" value="Genomic_DNA"/>
</dbReference>
<comment type="function">
    <text evidence="10">Releases the supercoiling and torsional tension of DNA, which is introduced during the DNA replication and transcription, by transiently cleaving and rejoining one strand of the DNA duplex. Introduces a single-strand break via transesterification at a target site in duplex DNA. The scissile phosphodiester is attacked by the catalytic tyrosine of the enzyme, resulting in the formation of a DNA-(5'-phosphotyrosyl)-enzyme intermediate and the expulsion of a 3'-OH DNA strand. The free DNA strand then undergoes passage around the unbroken strand, thus removing DNA supercoils. Finally, in the religation step, the DNA 3'-OH attacks the covalent intermediate to expel the active-site tyrosine and restore the DNA phosphodiester backbone.</text>
</comment>